<dbReference type="GO" id="GO:0006749">
    <property type="term" value="P:glutathione metabolic process"/>
    <property type="evidence" value="ECO:0007669"/>
    <property type="project" value="TreeGrafter"/>
</dbReference>
<dbReference type="InterPro" id="IPR040079">
    <property type="entry name" value="Glutathione_S-Trfase"/>
</dbReference>
<evidence type="ECO:0000313" key="3">
    <source>
        <dbReference type="EMBL" id="GMR35083.1"/>
    </source>
</evidence>
<dbReference type="InterPro" id="IPR050213">
    <property type="entry name" value="GST_superfamily"/>
</dbReference>
<dbReference type="CDD" id="cd03039">
    <property type="entry name" value="GST_N_Sigma_like"/>
    <property type="match status" value="1"/>
</dbReference>
<dbReference type="InterPro" id="IPR004045">
    <property type="entry name" value="Glutathione_S-Trfase_N"/>
</dbReference>
<dbReference type="SFLD" id="SFLDS00019">
    <property type="entry name" value="Glutathione_Transferase_(cytos"/>
    <property type="match status" value="1"/>
</dbReference>
<evidence type="ECO:0000259" key="2">
    <source>
        <dbReference type="PROSITE" id="PS50405"/>
    </source>
</evidence>
<dbReference type="GO" id="GO:0004364">
    <property type="term" value="F:glutathione transferase activity"/>
    <property type="evidence" value="ECO:0007669"/>
    <property type="project" value="TreeGrafter"/>
</dbReference>
<accession>A0AAN4ZAP5</accession>
<keyword evidence="4" id="KW-1185">Reference proteome</keyword>
<reference evidence="4" key="1">
    <citation type="submission" date="2022-10" db="EMBL/GenBank/DDBJ databases">
        <title>Genome assembly of Pristionchus species.</title>
        <authorList>
            <person name="Yoshida K."/>
            <person name="Sommer R.J."/>
        </authorList>
    </citation>
    <scope>NUCLEOTIDE SEQUENCE [LARGE SCALE GENOMIC DNA]</scope>
    <source>
        <strain evidence="4">RS5460</strain>
    </source>
</reference>
<dbReference type="SUPFAM" id="SSF47616">
    <property type="entry name" value="GST C-terminal domain-like"/>
    <property type="match status" value="1"/>
</dbReference>
<dbReference type="Gene3D" id="3.40.30.10">
    <property type="entry name" value="Glutaredoxin"/>
    <property type="match status" value="1"/>
</dbReference>
<dbReference type="EMBL" id="BTRK01000002">
    <property type="protein sequence ID" value="GMR35083.1"/>
    <property type="molecule type" value="Genomic_DNA"/>
</dbReference>
<dbReference type="SFLD" id="SFLDG01205">
    <property type="entry name" value="AMPS.1"/>
    <property type="match status" value="1"/>
</dbReference>
<protein>
    <recommendedName>
        <fullName evidence="5">Glutathione S-transferase</fullName>
    </recommendedName>
</protein>
<comment type="caution">
    <text evidence="3">The sequence shown here is derived from an EMBL/GenBank/DDBJ whole genome shotgun (WGS) entry which is preliminary data.</text>
</comment>
<evidence type="ECO:0008006" key="5">
    <source>
        <dbReference type="Google" id="ProtNLM"/>
    </source>
</evidence>
<dbReference type="Proteomes" id="UP001328107">
    <property type="component" value="Unassembled WGS sequence"/>
</dbReference>
<dbReference type="FunFam" id="3.40.30.10:FF:000189">
    <property type="entry name" value="Glutathione S-Transferase"/>
    <property type="match status" value="1"/>
</dbReference>
<dbReference type="SFLD" id="SFLDG00363">
    <property type="entry name" value="AMPS_(cytGST):_Alpha-__Mu-__Pi"/>
    <property type="match status" value="1"/>
</dbReference>
<evidence type="ECO:0000259" key="1">
    <source>
        <dbReference type="PROSITE" id="PS50404"/>
    </source>
</evidence>
<feature type="domain" description="GST C-terminal" evidence="2">
    <location>
        <begin position="123"/>
        <end position="245"/>
    </location>
</feature>
<dbReference type="PROSITE" id="PS50405">
    <property type="entry name" value="GST_CTER"/>
    <property type="match status" value="1"/>
</dbReference>
<dbReference type="PROSITE" id="PS50404">
    <property type="entry name" value="GST_NTER"/>
    <property type="match status" value="1"/>
</dbReference>
<name>A0AAN4ZAP5_9BILA</name>
<dbReference type="CDD" id="cd03192">
    <property type="entry name" value="GST_C_Sigma_like"/>
    <property type="match status" value="1"/>
</dbReference>
<proteinExistence type="predicted"/>
<dbReference type="Gene3D" id="1.20.1050.10">
    <property type="match status" value="1"/>
</dbReference>
<dbReference type="InterPro" id="IPR036249">
    <property type="entry name" value="Thioredoxin-like_sf"/>
</dbReference>
<organism evidence="3 4">
    <name type="scientific">Pristionchus mayeri</name>
    <dbReference type="NCBI Taxonomy" id="1317129"/>
    <lineage>
        <taxon>Eukaryota</taxon>
        <taxon>Metazoa</taxon>
        <taxon>Ecdysozoa</taxon>
        <taxon>Nematoda</taxon>
        <taxon>Chromadorea</taxon>
        <taxon>Rhabditida</taxon>
        <taxon>Rhabditina</taxon>
        <taxon>Diplogasteromorpha</taxon>
        <taxon>Diplogasteroidea</taxon>
        <taxon>Neodiplogasteridae</taxon>
        <taxon>Pristionchus</taxon>
    </lineage>
</organism>
<dbReference type="PANTHER" id="PTHR11571">
    <property type="entry name" value="GLUTATHIONE S-TRANSFERASE"/>
    <property type="match status" value="1"/>
</dbReference>
<dbReference type="InterPro" id="IPR036282">
    <property type="entry name" value="Glutathione-S-Trfase_C_sf"/>
</dbReference>
<dbReference type="InterPro" id="IPR010987">
    <property type="entry name" value="Glutathione-S-Trfase_C-like"/>
</dbReference>
<dbReference type="SUPFAM" id="SSF52833">
    <property type="entry name" value="Thioredoxin-like"/>
    <property type="match status" value="1"/>
</dbReference>
<dbReference type="Pfam" id="PF14497">
    <property type="entry name" value="GST_C_3"/>
    <property type="match status" value="1"/>
</dbReference>
<dbReference type="Pfam" id="PF02798">
    <property type="entry name" value="GST_N"/>
    <property type="match status" value="1"/>
</dbReference>
<evidence type="ECO:0000313" key="4">
    <source>
        <dbReference type="Proteomes" id="UP001328107"/>
    </source>
</evidence>
<sequence>STFLFKTSPFPLLFFSNFHSKVSFFVEFLTICIKLRGYCRRIMPEYKLHYFGIRGLGEVPRQIFALAEVKFENVAVTREDWPEFKKKTPFGQMPVLEVDGKFIPQSFAIARFIASQHGLAGKTPFEAAWVDALADQWKDFQNDFKKFWYLKLGFGEGDVDAAKVEHGIPARDKFFPLVVKQLKKNGSGFLVGDAVTWVDVLVANAVADLEEKEAGFLAEYPEVVAHQKKVHAIPALKKWLETRPY</sequence>
<gene>
    <name evidence="3" type="ORF">PMAYCL1PPCAC_05278</name>
</gene>
<dbReference type="PANTHER" id="PTHR11571:SF256">
    <property type="entry name" value="GST C-TERMINAL DOMAIN-CONTAINING PROTEIN-RELATED"/>
    <property type="match status" value="1"/>
</dbReference>
<dbReference type="AlphaFoldDB" id="A0AAN4ZAP5"/>
<feature type="domain" description="GST N-terminal" evidence="1">
    <location>
        <begin position="44"/>
        <end position="121"/>
    </location>
</feature>
<dbReference type="InterPro" id="IPR004046">
    <property type="entry name" value="GST_C"/>
</dbReference>
<feature type="non-terminal residue" evidence="3">
    <location>
        <position position="1"/>
    </location>
</feature>
<dbReference type="FunFam" id="1.20.1050.10:FF:000044">
    <property type="entry name" value="Glutathione S-transferase"/>
    <property type="match status" value="1"/>
</dbReference>